<dbReference type="EMBL" id="JGDS01000053">
    <property type="protein sequence ID" value="EXZ72944.1"/>
    <property type="molecule type" value="Genomic_DNA"/>
</dbReference>
<dbReference type="Proteomes" id="UP000020938">
    <property type="component" value="Unassembled WGS sequence"/>
</dbReference>
<organism evidence="6 7">
    <name type="scientific">Bacteroides fragilis str. 3976T8</name>
    <dbReference type="NCBI Taxonomy" id="1339314"/>
    <lineage>
        <taxon>Bacteria</taxon>
        <taxon>Pseudomonadati</taxon>
        <taxon>Bacteroidota</taxon>
        <taxon>Bacteroidia</taxon>
        <taxon>Bacteroidales</taxon>
        <taxon>Bacteroidaceae</taxon>
        <taxon>Bacteroides</taxon>
    </lineage>
</organism>
<evidence type="ECO:0000313" key="6">
    <source>
        <dbReference type="EMBL" id="EXZ72944.1"/>
    </source>
</evidence>
<dbReference type="GO" id="GO:0016887">
    <property type="term" value="F:ATP hydrolysis activity"/>
    <property type="evidence" value="ECO:0007669"/>
    <property type="project" value="InterPro"/>
</dbReference>
<dbReference type="InterPro" id="IPR003959">
    <property type="entry name" value="ATPase_AAA_core"/>
</dbReference>
<comment type="caution">
    <text evidence="6">The sequence shown here is derived from an EMBL/GenBank/DDBJ whole genome shotgun (WGS) entry which is preliminary data.</text>
</comment>
<evidence type="ECO:0000259" key="5">
    <source>
        <dbReference type="SMART" id="SM00382"/>
    </source>
</evidence>
<name>A0A016CND8_BACFG</name>
<dbReference type="GO" id="GO:0005524">
    <property type="term" value="F:ATP binding"/>
    <property type="evidence" value="ECO:0007669"/>
    <property type="project" value="UniProtKB-KW"/>
</dbReference>
<sequence>MEDVFQKLILMIRAYYPVLYLHSYEYYRTKQKIKGIVELLRREGKKVNYYQWDCVYGLVQILPDKTEKRIERMQNPLEVLAYILNSKKSGEKNIFVLDDINNHIDRDEVKLMFRKIAEATNNNTHAIILSSIYRLPAELEKYITVLQIPLPKRNELGEVLDIVAKQSKVELKTNLRNRLIDAALGMTSMEADLAYCLASVKDGFDDKSPFTVSSEKEQIIRKSGILDYFPKNESLKDVGGMENLKEWLKKRQLAYDKEARDWGLKEPKGLLLLGVPGCGKSLIAKSIASSWNMPLLRLDVGKVFQGIVGSSEDNIRKAIATAEAVAPCVLWIDEIEKGLSGVQSSGATDGGVTSRIFSTILTWMQEKTAPVFVVATANNINQLPPELLRKGRFDEIFFVDLPSQKEKENIFSIHLQKNRQNVSSFALDILAQKAEGFNGAEIEECVKEAMFTAYVESQESNIAPKLQMIHILDAIKNTVPLSKTMEKQITDLRKFAVSRAKNASKEIVLENRMEMPILLTRPELELERSFDSVLSEKDSNSNNI</sequence>
<evidence type="ECO:0000256" key="4">
    <source>
        <dbReference type="ARBA" id="ARBA00040480"/>
    </source>
</evidence>
<dbReference type="Gene3D" id="1.10.8.60">
    <property type="match status" value="1"/>
</dbReference>
<dbReference type="PATRIC" id="fig|1339314.3.peg.2847"/>
<comment type="similarity">
    <text evidence="3">Belongs to the AAA ATPase family. Highly divergent.</text>
</comment>
<dbReference type="Pfam" id="PF00004">
    <property type="entry name" value="AAA"/>
    <property type="match status" value="1"/>
</dbReference>
<evidence type="ECO:0000313" key="7">
    <source>
        <dbReference type="Proteomes" id="UP000020938"/>
    </source>
</evidence>
<dbReference type="InterPro" id="IPR003593">
    <property type="entry name" value="AAA+_ATPase"/>
</dbReference>
<dbReference type="CDD" id="cd19507">
    <property type="entry name" value="RecA-like_Ycf46-like"/>
    <property type="match status" value="1"/>
</dbReference>
<evidence type="ECO:0000256" key="1">
    <source>
        <dbReference type="ARBA" id="ARBA00022741"/>
    </source>
</evidence>
<accession>A0A016CND8</accession>
<keyword evidence="2" id="KW-0067">ATP-binding</keyword>
<dbReference type="InterPro" id="IPR027417">
    <property type="entry name" value="P-loop_NTPase"/>
</dbReference>
<dbReference type="AlphaFoldDB" id="A0A016CND8"/>
<dbReference type="SUPFAM" id="SSF52540">
    <property type="entry name" value="P-loop containing nucleoside triphosphate hydrolases"/>
    <property type="match status" value="2"/>
</dbReference>
<proteinExistence type="inferred from homology"/>
<protein>
    <recommendedName>
        <fullName evidence="4">Uncharacterized AAA domain-containing protein ycf46</fullName>
    </recommendedName>
</protein>
<evidence type="ECO:0000256" key="2">
    <source>
        <dbReference type="ARBA" id="ARBA00022840"/>
    </source>
</evidence>
<gene>
    <name evidence="6" type="ORF">M123_2668</name>
</gene>
<dbReference type="PANTHER" id="PTHR42960">
    <property type="entry name" value="YCF46 PROTEIN"/>
    <property type="match status" value="1"/>
</dbReference>
<dbReference type="SMART" id="SM00382">
    <property type="entry name" value="AAA"/>
    <property type="match status" value="1"/>
</dbReference>
<feature type="domain" description="AAA+ ATPase" evidence="5">
    <location>
        <begin position="266"/>
        <end position="403"/>
    </location>
</feature>
<keyword evidence="1" id="KW-0547">Nucleotide-binding</keyword>
<dbReference type="InterPro" id="IPR052381">
    <property type="entry name" value="AAA_domain_protein"/>
</dbReference>
<dbReference type="Gene3D" id="3.40.50.300">
    <property type="entry name" value="P-loop containing nucleotide triphosphate hydrolases"/>
    <property type="match status" value="1"/>
</dbReference>
<reference evidence="6 7" key="1">
    <citation type="submission" date="2014-02" db="EMBL/GenBank/DDBJ databases">
        <authorList>
            <person name="Sears C."/>
            <person name="Carroll K."/>
            <person name="Sack B.R."/>
            <person name="Qadri F."/>
            <person name="Myers L.L."/>
            <person name="Chung G.-T."/>
            <person name="Escheverria P."/>
            <person name="Fraser C.M."/>
            <person name="Sadzewicz L."/>
            <person name="Shefchek K.A."/>
            <person name="Tallon L."/>
            <person name="Das S.P."/>
            <person name="Daugherty S."/>
            <person name="Mongodin E.F."/>
        </authorList>
    </citation>
    <scope>NUCLEOTIDE SEQUENCE [LARGE SCALE GENOMIC DNA]</scope>
    <source>
        <strain evidence="6 7">3976T8</strain>
    </source>
</reference>
<dbReference type="RefSeq" id="WP_005836488.1">
    <property type="nucleotide sequence ID" value="NZ_JGDS01000053.1"/>
</dbReference>
<evidence type="ECO:0000256" key="3">
    <source>
        <dbReference type="ARBA" id="ARBA00038088"/>
    </source>
</evidence>
<dbReference type="PANTHER" id="PTHR42960:SF1">
    <property type="entry name" value="YCF46 PROTEIN"/>
    <property type="match status" value="1"/>
</dbReference>